<keyword evidence="4" id="KW-1185">Reference proteome</keyword>
<dbReference type="Pfam" id="PF01740">
    <property type="entry name" value="STAS"/>
    <property type="match status" value="1"/>
</dbReference>
<accession>A0AA35QUE7</accession>
<dbReference type="Proteomes" id="UP001174909">
    <property type="component" value="Unassembled WGS sequence"/>
</dbReference>
<evidence type="ECO:0000256" key="1">
    <source>
        <dbReference type="ARBA" id="ARBA00009013"/>
    </source>
</evidence>
<comment type="similarity">
    <text evidence="1">Belongs to the anti-sigma-factor antagonist family.</text>
</comment>
<dbReference type="GO" id="GO:0043856">
    <property type="term" value="F:anti-sigma factor antagonist activity"/>
    <property type="evidence" value="ECO:0007669"/>
    <property type="project" value="InterPro"/>
</dbReference>
<evidence type="ECO:0000313" key="4">
    <source>
        <dbReference type="Proteomes" id="UP001174909"/>
    </source>
</evidence>
<evidence type="ECO:0000259" key="2">
    <source>
        <dbReference type="PROSITE" id="PS50801"/>
    </source>
</evidence>
<name>A0AA35QUE7_GEOBA</name>
<dbReference type="NCBIfam" id="TIGR00377">
    <property type="entry name" value="ant_ant_sig"/>
    <property type="match status" value="1"/>
</dbReference>
<dbReference type="InterPro" id="IPR036513">
    <property type="entry name" value="STAS_dom_sf"/>
</dbReference>
<gene>
    <name evidence="3" type="ORF">GBAR_LOCUS727</name>
</gene>
<organism evidence="3 4">
    <name type="scientific">Geodia barretti</name>
    <name type="common">Barrett's horny sponge</name>
    <dbReference type="NCBI Taxonomy" id="519541"/>
    <lineage>
        <taxon>Eukaryota</taxon>
        <taxon>Metazoa</taxon>
        <taxon>Porifera</taxon>
        <taxon>Demospongiae</taxon>
        <taxon>Heteroscleromorpha</taxon>
        <taxon>Tetractinellida</taxon>
        <taxon>Astrophorina</taxon>
        <taxon>Geodiidae</taxon>
        <taxon>Geodia</taxon>
    </lineage>
</organism>
<sequence>MAIDFQRNQGTLIIEAAERVDSTNAQRFLEDLDAAIETTDQVVILDMEKLTYISSAGLRVVLQTAKTLQRQNSGFALCALTGTVREVFEISGFDQVIAIHPSQEEAIAALKG</sequence>
<dbReference type="AlphaFoldDB" id="A0AA35QUE7"/>
<dbReference type="PROSITE" id="PS50801">
    <property type="entry name" value="STAS"/>
    <property type="match status" value="1"/>
</dbReference>
<proteinExistence type="inferred from homology"/>
<dbReference type="SUPFAM" id="SSF52091">
    <property type="entry name" value="SpoIIaa-like"/>
    <property type="match status" value="1"/>
</dbReference>
<dbReference type="CDD" id="cd07043">
    <property type="entry name" value="STAS_anti-anti-sigma_factors"/>
    <property type="match status" value="1"/>
</dbReference>
<dbReference type="EMBL" id="CASHTH010000113">
    <property type="protein sequence ID" value="CAI7991422.1"/>
    <property type="molecule type" value="Genomic_DNA"/>
</dbReference>
<protein>
    <submittedName>
        <fullName evidence="3">Anti-sigma factor antagonist BtrV</fullName>
    </submittedName>
</protein>
<dbReference type="InterPro" id="IPR003658">
    <property type="entry name" value="Anti-sigma_ant"/>
</dbReference>
<evidence type="ECO:0000313" key="3">
    <source>
        <dbReference type="EMBL" id="CAI7991422.1"/>
    </source>
</evidence>
<comment type="caution">
    <text evidence="3">The sequence shown here is derived from an EMBL/GenBank/DDBJ whole genome shotgun (WGS) entry which is preliminary data.</text>
</comment>
<dbReference type="PANTHER" id="PTHR33495">
    <property type="entry name" value="ANTI-SIGMA FACTOR ANTAGONIST TM_1081-RELATED-RELATED"/>
    <property type="match status" value="1"/>
</dbReference>
<reference evidence="3" key="1">
    <citation type="submission" date="2023-03" db="EMBL/GenBank/DDBJ databases">
        <authorList>
            <person name="Steffen K."/>
            <person name="Cardenas P."/>
        </authorList>
    </citation>
    <scope>NUCLEOTIDE SEQUENCE</scope>
</reference>
<dbReference type="Gene3D" id="3.30.750.24">
    <property type="entry name" value="STAS domain"/>
    <property type="match status" value="1"/>
</dbReference>
<dbReference type="InterPro" id="IPR002645">
    <property type="entry name" value="STAS_dom"/>
</dbReference>
<feature type="domain" description="STAS" evidence="2">
    <location>
        <begin position="1"/>
        <end position="110"/>
    </location>
</feature>